<dbReference type="PANTHER" id="PTHR43180">
    <property type="entry name" value="3-OXOACYL-(ACYL-CARRIER-PROTEIN) REDUCTASE (AFU_ORTHOLOGUE AFUA_6G11210)"/>
    <property type="match status" value="1"/>
</dbReference>
<evidence type="ECO:0000313" key="4">
    <source>
        <dbReference type="EMBL" id="KKK19474.1"/>
    </source>
</evidence>
<dbReference type="EMBL" id="JZBS01002229">
    <property type="protein sequence ID" value="KKK19474.1"/>
    <property type="molecule type" value="Genomic_DNA"/>
</dbReference>
<evidence type="ECO:0000256" key="2">
    <source>
        <dbReference type="ARBA" id="ARBA00022857"/>
    </source>
</evidence>
<evidence type="ECO:0000313" key="5">
    <source>
        <dbReference type="Proteomes" id="UP000034291"/>
    </source>
</evidence>
<sequence length="300" mass="32767">MTDIQISPEMLTPLRDKVVLITGSSSGIGKATVQLCLQLGAKVIAGDLNPIPEEIKITAQQQDQDQDRRSVFFFVKTDVTDWPSIRNLFVAGNAHFGRIDHVFANAGIGPRNTLLEETFDDDARELLSEPDLAVVKVNLVGMINTVRLAWYYLRRGRGSLVLAASASSVQSFGAGDYTIAKHGALGVIRGVGSDFAAGGVRLNGVAPSWTASGIVPREALTALGATVQDPEVVAKSVVMLFNDERRHGELIYSWEGKYREINKAERGLLDSAARILPTIEPSEEVMMERMKRWMAVSRTD</sequence>
<comment type="caution">
    <text evidence="4">The sequence shown here is derived from an EMBL/GenBank/DDBJ whole genome shotgun (WGS) entry which is preliminary data.</text>
</comment>
<gene>
    <name evidence="4" type="ORF">ARAM_005905</name>
</gene>
<dbReference type="STRING" id="308745.A0A0F8UIH9"/>
<dbReference type="AlphaFoldDB" id="A0A0F8UIH9"/>
<dbReference type="SUPFAM" id="SSF51735">
    <property type="entry name" value="NAD(P)-binding Rossmann-fold domains"/>
    <property type="match status" value="1"/>
</dbReference>
<keyword evidence="2" id="KW-0521">NADP</keyword>
<reference evidence="4 5" key="1">
    <citation type="submission" date="2015-02" db="EMBL/GenBank/DDBJ databases">
        <title>Draft Genome Sequences of Two Closely-Related Aflatoxigenic Aspergillus Species Obtained from the Cote d'Ivoire.</title>
        <authorList>
            <person name="Moore G.G."/>
            <person name="Beltz S.B."/>
            <person name="Mack B.M."/>
        </authorList>
    </citation>
    <scope>NUCLEOTIDE SEQUENCE [LARGE SCALE GENOMIC DNA]</scope>
    <source>
        <strain evidence="4 5">SRRC1468</strain>
    </source>
</reference>
<dbReference type="InterPro" id="IPR020904">
    <property type="entry name" value="Sc_DH/Rdtase_CS"/>
</dbReference>
<name>A0A0F8UIH9_9EURO</name>
<dbReference type="PROSITE" id="PS00061">
    <property type="entry name" value="ADH_SHORT"/>
    <property type="match status" value="1"/>
</dbReference>
<comment type="similarity">
    <text evidence="1">Belongs to the short-chain dehydrogenases/reductases (SDR) family.</text>
</comment>
<organism evidence="4 5">
    <name type="scientific">Aspergillus rambellii</name>
    <dbReference type="NCBI Taxonomy" id="308745"/>
    <lineage>
        <taxon>Eukaryota</taxon>
        <taxon>Fungi</taxon>
        <taxon>Dikarya</taxon>
        <taxon>Ascomycota</taxon>
        <taxon>Pezizomycotina</taxon>
        <taxon>Eurotiomycetes</taxon>
        <taxon>Eurotiomycetidae</taxon>
        <taxon>Eurotiales</taxon>
        <taxon>Aspergillaceae</taxon>
        <taxon>Aspergillus</taxon>
        <taxon>Aspergillus subgen. Nidulantes</taxon>
    </lineage>
</organism>
<dbReference type="PRINTS" id="PR00081">
    <property type="entry name" value="GDHRDH"/>
</dbReference>
<dbReference type="Pfam" id="PF00106">
    <property type="entry name" value="adh_short"/>
    <property type="match status" value="1"/>
</dbReference>
<dbReference type="InterPro" id="IPR002347">
    <property type="entry name" value="SDR_fam"/>
</dbReference>
<dbReference type="GO" id="GO:0044550">
    <property type="term" value="P:secondary metabolite biosynthetic process"/>
    <property type="evidence" value="ECO:0007669"/>
    <property type="project" value="UniProtKB-ARBA"/>
</dbReference>
<accession>A0A0F8UIH9</accession>
<dbReference type="InterPro" id="IPR036291">
    <property type="entry name" value="NAD(P)-bd_dom_sf"/>
</dbReference>
<keyword evidence="5" id="KW-1185">Reference proteome</keyword>
<keyword evidence="3" id="KW-0560">Oxidoreductase</keyword>
<protein>
    <submittedName>
        <fullName evidence="4">Uncharacterized protein</fullName>
    </submittedName>
</protein>
<dbReference type="GO" id="GO:0016491">
    <property type="term" value="F:oxidoreductase activity"/>
    <property type="evidence" value="ECO:0007669"/>
    <property type="project" value="UniProtKB-KW"/>
</dbReference>
<evidence type="ECO:0000256" key="1">
    <source>
        <dbReference type="ARBA" id="ARBA00006484"/>
    </source>
</evidence>
<dbReference type="Gene3D" id="3.40.50.720">
    <property type="entry name" value="NAD(P)-binding Rossmann-like Domain"/>
    <property type="match status" value="1"/>
</dbReference>
<dbReference type="PANTHER" id="PTHR43180:SF11">
    <property type="entry name" value="NAD(P)-BINDING PROTEIN"/>
    <property type="match status" value="1"/>
</dbReference>
<proteinExistence type="inferred from homology"/>
<dbReference type="Proteomes" id="UP000034291">
    <property type="component" value="Unassembled WGS sequence"/>
</dbReference>
<evidence type="ECO:0000256" key="3">
    <source>
        <dbReference type="ARBA" id="ARBA00023002"/>
    </source>
</evidence>
<dbReference type="OrthoDB" id="37659at2759"/>